<dbReference type="WBParaSite" id="ALUE_0000844501-mRNA-1">
    <property type="protein sequence ID" value="ALUE_0000844501-mRNA-1"/>
    <property type="gene ID" value="ALUE_0000844501"/>
</dbReference>
<sequence>MEELHEPIAKSITVTASRSVRSKRPARRTPTGTKGINESLEEHTQKSDLKVPKAEVANANQDAAVGSMLMTTAKNNALKLSEDKTAAAVPPEPPESEDCQRAMLMHWFGAPPCSATPKAKRKGEACPHDDDTQRSHIAFSNRKQEKKTRTSIVNQDSKFESLLRVTKYNHMMCICGLNMPIFGFEVEPLAVSEGAKDIYPPPSRAESIHNIRRQNLASLDGEK</sequence>
<feature type="compositionally biased region" description="Basic and acidic residues" evidence="1">
    <location>
        <begin position="40"/>
        <end position="50"/>
    </location>
</feature>
<evidence type="ECO:0000313" key="3">
    <source>
        <dbReference type="WBParaSite" id="ALUE_0000844501-mRNA-1"/>
    </source>
</evidence>
<dbReference type="Proteomes" id="UP000036681">
    <property type="component" value="Unplaced"/>
</dbReference>
<accession>A0A0M3HY93</accession>
<dbReference type="AlphaFoldDB" id="A0A0M3HY93"/>
<reference evidence="3" key="1">
    <citation type="submission" date="2017-02" db="UniProtKB">
        <authorList>
            <consortium name="WormBaseParasite"/>
        </authorList>
    </citation>
    <scope>IDENTIFICATION</scope>
</reference>
<evidence type="ECO:0000313" key="2">
    <source>
        <dbReference type="Proteomes" id="UP000036681"/>
    </source>
</evidence>
<feature type="region of interest" description="Disordered" evidence="1">
    <location>
        <begin position="1"/>
        <end position="50"/>
    </location>
</feature>
<proteinExistence type="predicted"/>
<name>A0A0M3HY93_ASCLU</name>
<evidence type="ECO:0000256" key="1">
    <source>
        <dbReference type="SAM" id="MobiDB-lite"/>
    </source>
</evidence>
<protein>
    <submittedName>
        <fullName evidence="3">Uncharacterized protein</fullName>
    </submittedName>
</protein>
<keyword evidence="2" id="KW-1185">Reference proteome</keyword>
<organism evidence="2 3">
    <name type="scientific">Ascaris lumbricoides</name>
    <name type="common">Giant roundworm</name>
    <dbReference type="NCBI Taxonomy" id="6252"/>
    <lineage>
        <taxon>Eukaryota</taxon>
        <taxon>Metazoa</taxon>
        <taxon>Ecdysozoa</taxon>
        <taxon>Nematoda</taxon>
        <taxon>Chromadorea</taxon>
        <taxon>Rhabditida</taxon>
        <taxon>Spirurina</taxon>
        <taxon>Ascaridomorpha</taxon>
        <taxon>Ascaridoidea</taxon>
        <taxon>Ascarididae</taxon>
        <taxon>Ascaris</taxon>
    </lineage>
</organism>